<reference evidence="2 3" key="1">
    <citation type="submission" date="2019-02" db="EMBL/GenBank/DDBJ databases">
        <title>Genomic Encyclopedia of Type Strains, Phase IV (KMG-IV): sequencing the most valuable type-strain genomes for metagenomic binning, comparative biology and taxonomic classification.</title>
        <authorList>
            <person name="Goeker M."/>
        </authorList>
    </citation>
    <scope>NUCLEOTIDE SEQUENCE [LARGE SCALE GENOMIC DNA]</scope>
    <source>
        <strain evidence="2 3">K24</strain>
    </source>
</reference>
<keyword evidence="1" id="KW-0732">Signal</keyword>
<proteinExistence type="predicted"/>
<name>A0A4Q7N7Z8_9BURK</name>
<organism evidence="2 3">
    <name type="scientific">Pigmentiphaga kullae</name>
    <dbReference type="NCBI Taxonomy" id="151784"/>
    <lineage>
        <taxon>Bacteria</taxon>
        <taxon>Pseudomonadati</taxon>
        <taxon>Pseudomonadota</taxon>
        <taxon>Betaproteobacteria</taxon>
        <taxon>Burkholderiales</taxon>
        <taxon>Alcaligenaceae</taxon>
        <taxon>Pigmentiphaga</taxon>
    </lineage>
</organism>
<gene>
    <name evidence="2" type="ORF">EV675_4748</name>
</gene>
<feature type="signal peptide" evidence="1">
    <location>
        <begin position="1"/>
        <end position="25"/>
    </location>
</feature>
<feature type="chain" id="PRO_5020279906" evidence="1">
    <location>
        <begin position="26"/>
        <end position="302"/>
    </location>
</feature>
<dbReference type="AlphaFoldDB" id="A0A4Q7N7Z8"/>
<sequence length="302" mass="32650">MEKSMAWLKIAALGAAWAMVGAAQADVPTSREYKVLLKPALFADHPKNASNAYLADLKAALVSAGFDRSVDGSFAKDKERTVRFYDSPGSCQLRAQSYSFRERVSDKRESTLKFRSTSQSAAAGVTITGSESGADSKFEMDKTASATAYSRSTKQNFSNGKNLNKMKDVTDLYPVATGLGIVRDDPLVVVGGLSIWEKTYDGPDSDLGQQGADFTVSLWYLNENDSTPVVAEASFTVEASGGDFTNKVTQRSELIFNTMTQMSSWTAPAAIPKTNWVYQYDPSFCSTSQGVSTEASALAQPF</sequence>
<evidence type="ECO:0000313" key="3">
    <source>
        <dbReference type="Proteomes" id="UP000292445"/>
    </source>
</evidence>
<dbReference type="Proteomes" id="UP000292445">
    <property type="component" value="Unassembled WGS sequence"/>
</dbReference>
<evidence type="ECO:0000256" key="1">
    <source>
        <dbReference type="SAM" id="SignalP"/>
    </source>
</evidence>
<dbReference type="EMBL" id="SGXC01000003">
    <property type="protein sequence ID" value="RZS78107.1"/>
    <property type="molecule type" value="Genomic_DNA"/>
</dbReference>
<comment type="caution">
    <text evidence="2">The sequence shown here is derived from an EMBL/GenBank/DDBJ whole genome shotgun (WGS) entry which is preliminary data.</text>
</comment>
<keyword evidence="3" id="KW-1185">Reference proteome</keyword>
<evidence type="ECO:0000313" key="2">
    <source>
        <dbReference type="EMBL" id="RZS78107.1"/>
    </source>
</evidence>
<accession>A0A4Q7N7Z8</accession>
<protein>
    <submittedName>
        <fullName evidence="2">Uncharacterized protein</fullName>
    </submittedName>
</protein>